<evidence type="ECO:0000256" key="2">
    <source>
        <dbReference type="PROSITE-ProRule" id="PRU00335"/>
    </source>
</evidence>
<organism evidence="4 5">
    <name type="scientific">Treponema succinifaciens (strain ATCC 33096 / DSM 2489 / 6091)</name>
    <dbReference type="NCBI Taxonomy" id="869209"/>
    <lineage>
        <taxon>Bacteria</taxon>
        <taxon>Pseudomonadati</taxon>
        <taxon>Spirochaetota</taxon>
        <taxon>Spirochaetia</taxon>
        <taxon>Spirochaetales</taxon>
        <taxon>Treponemataceae</taxon>
        <taxon>Treponema</taxon>
    </lineage>
</organism>
<feature type="domain" description="HTH tetR-type" evidence="3">
    <location>
        <begin position="6"/>
        <end position="66"/>
    </location>
</feature>
<evidence type="ECO:0000313" key="5">
    <source>
        <dbReference type="Proteomes" id="UP000006852"/>
    </source>
</evidence>
<dbReference type="GeneID" id="302997568"/>
<dbReference type="HOGENOM" id="CLU_100170_2_0_12"/>
<dbReference type="STRING" id="869209.Tresu_0353"/>
<dbReference type="Pfam" id="PF00440">
    <property type="entry name" value="TetR_N"/>
    <property type="match status" value="1"/>
</dbReference>
<dbReference type="Proteomes" id="UP000006852">
    <property type="component" value="Chromosome"/>
</dbReference>
<reference evidence="5" key="2">
    <citation type="submission" date="2011-04" db="EMBL/GenBank/DDBJ databases">
        <title>The complete genome of chromosome of Treponema succinifaciens DSM 2489.</title>
        <authorList>
            <person name="Lucas S."/>
            <person name="Copeland A."/>
            <person name="Lapidus A."/>
            <person name="Bruce D."/>
            <person name="Goodwin L."/>
            <person name="Pitluck S."/>
            <person name="Peters L."/>
            <person name="Kyrpides N."/>
            <person name="Mavromatis K."/>
            <person name="Ivanova N."/>
            <person name="Ovchinnikova G."/>
            <person name="Teshima H."/>
            <person name="Detter J.C."/>
            <person name="Tapia R."/>
            <person name="Han C."/>
            <person name="Land M."/>
            <person name="Hauser L."/>
            <person name="Markowitz V."/>
            <person name="Cheng J.-F."/>
            <person name="Hugenholtz P."/>
            <person name="Woyke T."/>
            <person name="Wu D."/>
            <person name="Gronow S."/>
            <person name="Wellnitz S."/>
            <person name="Brambilla E."/>
            <person name="Klenk H.-P."/>
            <person name="Eisen J.A."/>
        </authorList>
    </citation>
    <scope>NUCLEOTIDE SEQUENCE [LARGE SCALE GENOMIC DNA]</scope>
    <source>
        <strain evidence="5">ATCC 33096 / DSM 2489 / 6091</strain>
    </source>
</reference>
<protein>
    <submittedName>
        <fullName evidence="4">Regulatory protein TetR</fullName>
    </submittedName>
</protein>
<reference evidence="4 5" key="1">
    <citation type="journal article" date="2011" name="Stand. Genomic Sci.">
        <title>Complete genome sequence of Treponema succinifaciens type strain (6091).</title>
        <authorList>
            <person name="Han C."/>
            <person name="Gronow S."/>
            <person name="Teshima H."/>
            <person name="Lapidus A."/>
            <person name="Nolan M."/>
            <person name="Lucas S."/>
            <person name="Hammon N."/>
            <person name="Deshpande S."/>
            <person name="Cheng J.F."/>
            <person name="Zeytun A."/>
            <person name="Tapia R."/>
            <person name="Goodwin L."/>
            <person name="Pitluck S."/>
            <person name="Liolios K."/>
            <person name="Pagani I."/>
            <person name="Ivanova N."/>
            <person name="Mavromatis K."/>
            <person name="Mikhailova N."/>
            <person name="Huntemann M."/>
            <person name="Pati A."/>
            <person name="Chen A."/>
            <person name="Palaniappan K."/>
            <person name="Land M."/>
            <person name="Hauser L."/>
            <person name="Brambilla E.M."/>
            <person name="Rohde M."/>
            <person name="Goker M."/>
            <person name="Woyke T."/>
            <person name="Bristow J."/>
            <person name="Eisen J.A."/>
            <person name="Markowitz V."/>
            <person name="Hugenholtz P."/>
            <person name="Kyrpides N.C."/>
            <person name="Klenk H.P."/>
            <person name="Detter J.C."/>
        </authorList>
    </citation>
    <scope>NUCLEOTIDE SEQUENCE [LARGE SCALE GENOMIC DNA]</scope>
    <source>
        <strain evidence="5">ATCC 33096 / DSM 2489 / 6091</strain>
    </source>
</reference>
<dbReference type="KEGG" id="tsu:Tresu_0353"/>
<gene>
    <name evidence="4" type="ordered locus">Tresu_0353</name>
</gene>
<dbReference type="eggNOG" id="COG1309">
    <property type="taxonomic scope" value="Bacteria"/>
</dbReference>
<evidence type="ECO:0000256" key="1">
    <source>
        <dbReference type="ARBA" id="ARBA00023125"/>
    </source>
</evidence>
<evidence type="ECO:0000313" key="4">
    <source>
        <dbReference type="EMBL" id="AEB13310.1"/>
    </source>
</evidence>
<feature type="DNA-binding region" description="H-T-H motif" evidence="2">
    <location>
        <begin position="29"/>
        <end position="48"/>
    </location>
</feature>
<evidence type="ECO:0000259" key="3">
    <source>
        <dbReference type="PROSITE" id="PS50977"/>
    </source>
</evidence>
<dbReference type="InterPro" id="IPR009057">
    <property type="entry name" value="Homeodomain-like_sf"/>
</dbReference>
<dbReference type="SUPFAM" id="SSF46689">
    <property type="entry name" value="Homeodomain-like"/>
    <property type="match status" value="1"/>
</dbReference>
<dbReference type="EMBL" id="CP002631">
    <property type="protein sequence ID" value="AEB13310.1"/>
    <property type="molecule type" value="Genomic_DNA"/>
</dbReference>
<dbReference type="AlphaFoldDB" id="F2NV75"/>
<dbReference type="InterPro" id="IPR001647">
    <property type="entry name" value="HTH_TetR"/>
</dbReference>
<dbReference type="OrthoDB" id="342396at2"/>
<dbReference type="RefSeq" id="WP_013700619.1">
    <property type="nucleotide sequence ID" value="NC_015385.1"/>
</dbReference>
<sequence>MSATKKITKDMIVDAALEIFRAEGFDAVTSRRVAFKLGCSTQPIYFEYKNMDELKNDIVKKVVGQLNEIFSSVSNEGKEEPDEFVYRSFGLSFLKFVQADPFVFRQIYIVDGKIGRQVDNLRMPIILDILENKYGYKKETALAIHKMASCSLMGMAVFVSSGYKKISEDEMQKNLGILFASICSVYGPPPKLMKIEKFRNHFEKLMTSLKK</sequence>
<name>F2NV75_TRES6</name>
<keyword evidence="5" id="KW-1185">Reference proteome</keyword>
<dbReference type="GO" id="GO:0003677">
    <property type="term" value="F:DNA binding"/>
    <property type="evidence" value="ECO:0007669"/>
    <property type="project" value="UniProtKB-UniRule"/>
</dbReference>
<dbReference type="Gene3D" id="1.10.357.10">
    <property type="entry name" value="Tetracycline Repressor, domain 2"/>
    <property type="match status" value="1"/>
</dbReference>
<keyword evidence="1 2" id="KW-0238">DNA-binding</keyword>
<accession>F2NV75</accession>
<dbReference type="PROSITE" id="PS50977">
    <property type="entry name" value="HTH_TETR_2"/>
    <property type="match status" value="1"/>
</dbReference>
<proteinExistence type="predicted"/>